<dbReference type="GO" id="GO:0003677">
    <property type="term" value="F:DNA binding"/>
    <property type="evidence" value="ECO:0007669"/>
    <property type="project" value="UniProtKB-UniRule"/>
</dbReference>
<evidence type="ECO:0000313" key="4">
    <source>
        <dbReference type="EMBL" id="ALS25099.1"/>
    </source>
</evidence>
<proteinExistence type="inferred from homology"/>
<dbReference type="InterPro" id="IPR010998">
    <property type="entry name" value="Integrase_recombinase_N"/>
</dbReference>
<dbReference type="AlphaFoldDB" id="A0A0U2INQ9"/>
<organism evidence="4 5">
    <name type="scientific">Paenibacillus naphthalenovorans</name>
    <dbReference type="NCBI Taxonomy" id="162209"/>
    <lineage>
        <taxon>Bacteria</taxon>
        <taxon>Bacillati</taxon>
        <taxon>Bacillota</taxon>
        <taxon>Bacilli</taxon>
        <taxon>Bacillales</taxon>
        <taxon>Paenibacillaceae</taxon>
        <taxon>Paenibacillus</taxon>
    </lineage>
</organism>
<dbReference type="STRING" id="162209.IJ22_48370"/>
<dbReference type="OrthoDB" id="283809at2"/>
<name>A0A0U2INQ9_9BACL</name>
<dbReference type="Gene3D" id="1.10.150.130">
    <property type="match status" value="1"/>
</dbReference>
<evidence type="ECO:0000256" key="3">
    <source>
        <dbReference type="ARBA" id="ARBA00023172"/>
    </source>
</evidence>
<dbReference type="Gene3D" id="1.10.443.10">
    <property type="entry name" value="Intergrase catalytic core"/>
    <property type="match status" value="1"/>
</dbReference>
<dbReference type="InterPro" id="IPR050090">
    <property type="entry name" value="Tyrosine_recombinase_XerCD"/>
</dbReference>
<evidence type="ECO:0000256" key="2">
    <source>
        <dbReference type="ARBA" id="ARBA00023125"/>
    </source>
</evidence>
<dbReference type="KEGG" id="pnp:IJ22_48370"/>
<dbReference type="GO" id="GO:0006310">
    <property type="term" value="P:DNA recombination"/>
    <property type="evidence" value="ECO:0007669"/>
    <property type="project" value="UniProtKB-KW"/>
</dbReference>
<dbReference type="SUPFAM" id="SSF56349">
    <property type="entry name" value="DNA breaking-rejoining enzymes"/>
    <property type="match status" value="1"/>
</dbReference>
<gene>
    <name evidence="4" type="ORF">IJ22_48370</name>
</gene>
<dbReference type="PANTHER" id="PTHR30349">
    <property type="entry name" value="PHAGE INTEGRASE-RELATED"/>
    <property type="match status" value="1"/>
</dbReference>
<dbReference type="InterPro" id="IPR044068">
    <property type="entry name" value="CB"/>
</dbReference>
<protein>
    <submittedName>
        <fullName evidence="4">Recombinase XerC</fullName>
    </submittedName>
</protein>
<dbReference type="InterPro" id="IPR011010">
    <property type="entry name" value="DNA_brk_join_enz"/>
</dbReference>
<dbReference type="PROSITE" id="PS51900">
    <property type="entry name" value="CB"/>
    <property type="match status" value="1"/>
</dbReference>
<dbReference type="InterPro" id="IPR013762">
    <property type="entry name" value="Integrase-like_cat_sf"/>
</dbReference>
<keyword evidence="5" id="KW-1185">Reference proteome</keyword>
<reference evidence="4 5" key="2">
    <citation type="journal article" date="2016" name="Genome Announc.">
        <title>Complete Genome Sequences of Two Interactive Moderate Thermophiles, Paenibacillus napthalenovorans 32O-Y and Paenibacillus sp. 32O-W.</title>
        <authorList>
            <person name="Butler R.R.III."/>
            <person name="Wang J."/>
            <person name="Stark B.C."/>
            <person name="Pombert J.F."/>
        </authorList>
    </citation>
    <scope>NUCLEOTIDE SEQUENCE [LARGE SCALE GENOMIC DNA]</scope>
    <source>
        <strain evidence="4 5">32O-Y</strain>
    </source>
</reference>
<reference evidence="5" key="1">
    <citation type="submission" date="2015-12" db="EMBL/GenBank/DDBJ databases">
        <title>Complete genome sequences of two moderately thermophilic Paenibacillus species.</title>
        <authorList>
            <person name="Butler R.III."/>
            <person name="Wang J."/>
            <person name="Stark B.C."/>
            <person name="Pombert J.-F."/>
        </authorList>
    </citation>
    <scope>NUCLEOTIDE SEQUENCE [LARGE SCALE GENOMIC DNA]</scope>
    <source>
        <strain evidence="5">32O-Y</strain>
    </source>
</reference>
<dbReference type="PATRIC" id="fig|162209.4.peg.5106"/>
<dbReference type="Pfam" id="PF00589">
    <property type="entry name" value="Phage_integrase"/>
    <property type="match status" value="1"/>
</dbReference>
<dbReference type="EMBL" id="CP013652">
    <property type="protein sequence ID" value="ALS25099.1"/>
    <property type="molecule type" value="Genomic_DNA"/>
</dbReference>
<dbReference type="PANTHER" id="PTHR30349:SF64">
    <property type="entry name" value="PROPHAGE INTEGRASE INTD-RELATED"/>
    <property type="match status" value="1"/>
</dbReference>
<dbReference type="RefSeq" id="WP_062410541.1">
    <property type="nucleotide sequence ID" value="NZ_BJCS01000009.1"/>
</dbReference>
<accession>A0A0U2INQ9</accession>
<evidence type="ECO:0000256" key="1">
    <source>
        <dbReference type="ARBA" id="ARBA00008857"/>
    </source>
</evidence>
<dbReference type="PROSITE" id="PS51898">
    <property type="entry name" value="TYR_RECOMBINASE"/>
    <property type="match status" value="1"/>
</dbReference>
<keyword evidence="2" id="KW-0238">DNA-binding</keyword>
<sequence length="312" mass="36048">MNQVMVLPEQQTEQKNRTYTDDQIVSMFLKMTCMESEFTLRNYSRAIQLFRQFLSFKPLREVTWKEVEVFKISLSEGLCSPSKKPLSPASVANFLAPIRSLYKWGSDPNIGLFTVNPTTCIRSPKVPVTSKNHYLTKKEAIHLLIELKKSGERNYLIGLSLILMGLRVSELVAIEWGHFHSDPAGISMWLTVVDGKGGKQREVKVPKKLWMIYAERFSHYRPEQRLFPLTVRQVERIMQKVRKQSDLRKEPTPHWLRHTNATLALLNGASLQQVQENLGHAHINTTQRYLHTIEQLNKAAPDYVEECFADIL</sequence>
<keyword evidence="3" id="KW-0233">DNA recombination</keyword>
<comment type="similarity">
    <text evidence="1">Belongs to the 'phage' integrase family.</text>
</comment>
<dbReference type="GO" id="GO:0015074">
    <property type="term" value="P:DNA integration"/>
    <property type="evidence" value="ECO:0007669"/>
    <property type="project" value="InterPro"/>
</dbReference>
<evidence type="ECO:0000313" key="5">
    <source>
        <dbReference type="Proteomes" id="UP000061660"/>
    </source>
</evidence>
<dbReference type="InterPro" id="IPR002104">
    <property type="entry name" value="Integrase_catalytic"/>
</dbReference>
<dbReference type="Proteomes" id="UP000061660">
    <property type="component" value="Chromosome"/>
</dbReference>